<keyword evidence="3" id="KW-1185">Reference proteome</keyword>
<sequence length="48" mass="5146">MVALTESVRASVQIMELAAASVKRGALEPGGKSADITCEMPTRNRRSR</sequence>
<evidence type="ECO:0000313" key="2">
    <source>
        <dbReference type="EMBL" id="MBB4930586.1"/>
    </source>
</evidence>
<accession>A0A7W7W1F9</accession>
<evidence type="ECO:0000256" key="1">
    <source>
        <dbReference type="SAM" id="MobiDB-lite"/>
    </source>
</evidence>
<dbReference type="AlphaFoldDB" id="A0A7W7W1F9"/>
<protein>
    <submittedName>
        <fullName evidence="2">Acyl-CoA reductase-like NAD-dependent aldehyde dehydrogenase</fullName>
    </submittedName>
</protein>
<comment type="caution">
    <text evidence="2">The sequence shown here is derived from an EMBL/GenBank/DDBJ whole genome shotgun (WGS) entry which is preliminary data.</text>
</comment>
<feature type="region of interest" description="Disordered" evidence="1">
    <location>
        <begin position="26"/>
        <end position="48"/>
    </location>
</feature>
<name>A0A7W7W1F9_9ACTN</name>
<dbReference type="Proteomes" id="UP000523007">
    <property type="component" value="Unassembled WGS sequence"/>
</dbReference>
<organism evidence="2 3">
    <name type="scientific">Lipingzhangella halophila</name>
    <dbReference type="NCBI Taxonomy" id="1783352"/>
    <lineage>
        <taxon>Bacteria</taxon>
        <taxon>Bacillati</taxon>
        <taxon>Actinomycetota</taxon>
        <taxon>Actinomycetes</taxon>
        <taxon>Streptosporangiales</taxon>
        <taxon>Nocardiopsidaceae</taxon>
        <taxon>Lipingzhangella</taxon>
    </lineage>
</organism>
<dbReference type="EMBL" id="JACHJT010000001">
    <property type="protein sequence ID" value="MBB4930586.1"/>
    <property type="molecule type" value="Genomic_DNA"/>
</dbReference>
<reference evidence="2 3" key="1">
    <citation type="submission" date="2020-08" db="EMBL/GenBank/DDBJ databases">
        <title>Sequencing the genomes of 1000 actinobacteria strains.</title>
        <authorList>
            <person name="Klenk H.-P."/>
        </authorList>
    </citation>
    <scope>NUCLEOTIDE SEQUENCE [LARGE SCALE GENOMIC DNA]</scope>
    <source>
        <strain evidence="2 3">DSM 102030</strain>
    </source>
</reference>
<evidence type="ECO:0000313" key="3">
    <source>
        <dbReference type="Proteomes" id="UP000523007"/>
    </source>
</evidence>
<proteinExistence type="predicted"/>
<gene>
    <name evidence="2" type="ORF">F4561_001406</name>
</gene>